<keyword evidence="3" id="KW-1185">Reference proteome</keyword>
<reference evidence="2 3" key="1">
    <citation type="submission" date="2020-05" db="EMBL/GenBank/DDBJ databases">
        <title>Sulfurimonas marisnigri, sp. nov., and Sulfurimonas baltica, sp. nov., manganese oxide reducing chemolithoautotrophs of the class Epsilonproteobacteria isolated from the pelagic redoxclines of the Black and Baltic Seas and emended description of the genus Sulfurimonas.</title>
        <authorList>
            <person name="Henkel J.V."/>
            <person name="Laudan C."/>
            <person name="Werner J."/>
            <person name="Neu T."/>
            <person name="Plewe S."/>
            <person name="Sproer C."/>
            <person name="Bunk B."/>
            <person name="Schulz-Vogt H.N."/>
        </authorList>
    </citation>
    <scope>NUCLEOTIDE SEQUENCE [LARGE SCALE GENOMIC DNA]</scope>
    <source>
        <strain evidence="2 3">SoZ1</strain>
    </source>
</reference>
<evidence type="ECO:0000256" key="1">
    <source>
        <dbReference type="SAM" id="SignalP"/>
    </source>
</evidence>
<evidence type="ECO:0000313" key="2">
    <source>
        <dbReference type="EMBL" id="QOY55645.1"/>
    </source>
</evidence>
<proteinExistence type="predicted"/>
<name>A0A7S7M256_9BACT</name>
<evidence type="ECO:0000313" key="3">
    <source>
        <dbReference type="Proteomes" id="UP000593836"/>
    </source>
</evidence>
<feature type="chain" id="PRO_5032689481" evidence="1">
    <location>
        <begin position="23"/>
        <end position="71"/>
    </location>
</feature>
<dbReference type="KEGG" id="smas:HUE87_05310"/>
<organism evidence="2 3">
    <name type="scientific">Candidatus Sulfurimonas marisnigri</name>
    <dbReference type="NCBI Taxonomy" id="2740405"/>
    <lineage>
        <taxon>Bacteria</taxon>
        <taxon>Pseudomonadati</taxon>
        <taxon>Campylobacterota</taxon>
        <taxon>Epsilonproteobacteria</taxon>
        <taxon>Campylobacterales</taxon>
        <taxon>Sulfurimonadaceae</taxon>
        <taxon>Sulfurimonas</taxon>
    </lineage>
</organism>
<feature type="signal peptide" evidence="1">
    <location>
        <begin position="1"/>
        <end position="22"/>
    </location>
</feature>
<gene>
    <name evidence="2" type="ORF">HUE87_05310</name>
</gene>
<accession>A0A7S7M256</accession>
<keyword evidence="1" id="KW-0732">Signal</keyword>
<dbReference type="AlphaFoldDB" id="A0A7S7M256"/>
<sequence>MKISILVKAALLATLFLVPLNAKDTSDEQNCDTVYELCTEKCGDKESCIDKCEKKYDKCTESQENSKKDSE</sequence>
<dbReference type="Proteomes" id="UP000593836">
    <property type="component" value="Chromosome"/>
</dbReference>
<protein>
    <submittedName>
        <fullName evidence="2">Uncharacterized protein</fullName>
    </submittedName>
</protein>
<dbReference type="RefSeq" id="WP_194367684.1">
    <property type="nucleotide sequence ID" value="NZ_CP054493.1"/>
</dbReference>
<dbReference type="EMBL" id="CP054493">
    <property type="protein sequence ID" value="QOY55645.1"/>
    <property type="molecule type" value="Genomic_DNA"/>
</dbReference>